<keyword evidence="3" id="KW-0862">Zinc</keyword>
<dbReference type="PANTHER" id="PTHR47069">
    <property type="match status" value="1"/>
</dbReference>
<dbReference type="PANTHER" id="PTHR47069:SF1">
    <property type="entry name" value="OS03G0580500 PROTEIN"/>
    <property type="match status" value="1"/>
</dbReference>
<proteinExistence type="predicted"/>
<dbReference type="InterPro" id="IPR036236">
    <property type="entry name" value="Znf_C2H2_sf"/>
</dbReference>
<sequence>MERVSSAPEMDDVISTDQSSRSTKRRAKVWDYVDSELVDGKEKAICKYCKAHLSSVAGKGTTHLNRHISTYCHAISQEERQRFLATQKTKPDEAHVFDPVVFRGLITNMAEKTIWGDDLVKHLIDVCKEEILAGNRPQGIFTRIGWKNVEDKFFARTKKKCTKTQLKNKLDNLKKDFTQFMELKIVATGLGWNEANQTVDCSNTWWDEHLEKCNNPERGTKCNHVRFRKHGPKHLDDLHFLFDKVHVTGATAMCPGDVSSCDSSSDDVLEVTEKTNEAWNKPKPKKRKQMSGAAQEKEEKSPFYQMYKNTCMKIESADEKISTSVEASSAPLQANLVPTIAEAMKMVKACGIQEKTAMMHTATSLIMKAEFREILFALETNEGRFDLIEREHKKSTT</sequence>
<feature type="region of interest" description="Disordered" evidence="5">
    <location>
        <begin position="274"/>
        <end position="299"/>
    </location>
</feature>
<keyword evidence="4" id="KW-0175">Coiled coil</keyword>
<protein>
    <submittedName>
        <fullName evidence="6">Uncharacterized protein</fullName>
    </submittedName>
</protein>
<dbReference type="SUPFAM" id="SSF57667">
    <property type="entry name" value="beta-beta-alpha zinc fingers"/>
    <property type="match status" value="1"/>
</dbReference>
<dbReference type="InterPro" id="IPR003656">
    <property type="entry name" value="Znf_BED"/>
</dbReference>
<dbReference type="GO" id="GO:0008270">
    <property type="term" value="F:zinc ion binding"/>
    <property type="evidence" value="ECO:0007669"/>
    <property type="project" value="UniProtKB-KW"/>
</dbReference>
<dbReference type="InParanoid" id="A0A1D6EZN0"/>
<dbReference type="PROSITE" id="PS50808">
    <property type="entry name" value="ZF_BED"/>
    <property type="match status" value="1"/>
</dbReference>
<dbReference type="OMA" id="HISTYCH"/>
<dbReference type="GO" id="GO:0003677">
    <property type="term" value="F:DNA binding"/>
    <property type="evidence" value="ECO:0007669"/>
    <property type="project" value="InterPro"/>
</dbReference>
<name>A0A1D6EZN0_MAIZE</name>
<dbReference type="STRING" id="4577.A0A1D6EZN0"/>
<gene>
    <name evidence="6" type="ORF">ZEAMMB73_Zm00001d006692</name>
</gene>
<evidence type="ECO:0000256" key="1">
    <source>
        <dbReference type="ARBA" id="ARBA00022723"/>
    </source>
</evidence>
<dbReference type="InterPro" id="IPR024752">
    <property type="entry name" value="Myb/SANT-like_dom"/>
</dbReference>
<dbReference type="ExpressionAtlas" id="A0A1D6EZN0">
    <property type="expression patterns" value="baseline"/>
</dbReference>
<organism evidence="6">
    <name type="scientific">Zea mays</name>
    <name type="common">Maize</name>
    <dbReference type="NCBI Taxonomy" id="4577"/>
    <lineage>
        <taxon>Eukaryota</taxon>
        <taxon>Viridiplantae</taxon>
        <taxon>Streptophyta</taxon>
        <taxon>Embryophyta</taxon>
        <taxon>Tracheophyta</taxon>
        <taxon>Spermatophyta</taxon>
        <taxon>Magnoliopsida</taxon>
        <taxon>Liliopsida</taxon>
        <taxon>Poales</taxon>
        <taxon>Poaceae</taxon>
        <taxon>PACMAD clade</taxon>
        <taxon>Panicoideae</taxon>
        <taxon>Andropogonodae</taxon>
        <taxon>Andropogoneae</taxon>
        <taxon>Tripsacinae</taxon>
        <taxon>Zea</taxon>
    </lineage>
</organism>
<evidence type="ECO:0000256" key="2">
    <source>
        <dbReference type="ARBA" id="ARBA00022771"/>
    </source>
</evidence>
<feature type="coiled-coil region" evidence="4">
    <location>
        <begin position="156"/>
        <end position="183"/>
    </location>
</feature>
<dbReference type="SMART" id="SM00614">
    <property type="entry name" value="ZnF_BED"/>
    <property type="match status" value="1"/>
</dbReference>
<evidence type="ECO:0000256" key="3">
    <source>
        <dbReference type="ARBA" id="ARBA00022833"/>
    </source>
</evidence>
<dbReference type="EMBL" id="CM007648">
    <property type="protein sequence ID" value="ONM24731.1"/>
    <property type="molecule type" value="Genomic_DNA"/>
</dbReference>
<evidence type="ECO:0000256" key="4">
    <source>
        <dbReference type="SAM" id="Coils"/>
    </source>
</evidence>
<dbReference type="Pfam" id="PF12776">
    <property type="entry name" value="Myb_DNA-bind_3"/>
    <property type="match status" value="1"/>
</dbReference>
<keyword evidence="1" id="KW-0479">Metal-binding</keyword>
<dbReference type="AlphaFoldDB" id="A0A1D6EZN0"/>
<reference evidence="6" key="1">
    <citation type="submission" date="2015-12" db="EMBL/GenBank/DDBJ databases">
        <title>Update maize B73 reference genome by single molecule sequencing technologies.</title>
        <authorList>
            <consortium name="Maize Genome Sequencing Project"/>
            <person name="Ware D."/>
        </authorList>
    </citation>
    <scope>NUCLEOTIDE SEQUENCE [LARGE SCALE GENOMIC DNA]</scope>
    <source>
        <tissue evidence="6">Seedling</tissue>
    </source>
</reference>
<keyword evidence="2" id="KW-0863">Zinc-finger</keyword>
<accession>A0A1D6EZN0</accession>
<evidence type="ECO:0000313" key="6">
    <source>
        <dbReference type="EMBL" id="ONM24731.1"/>
    </source>
</evidence>
<evidence type="ECO:0000256" key="5">
    <source>
        <dbReference type="SAM" id="MobiDB-lite"/>
    </source>
</evidence>
<dbReference type="Pfam" id="PF02892">
    <property type="entry name" value="zf-BED"/>
    <property type="match status" value="1"/>
</dbReference>